<dbReference type="AlphaFoldDB" id="A0A1X0IN59"/>
<accession>A0A1X0IN59</accession>
<dbReference type="SUPFAM" id="SSF46785">
    <property type="entry name" value="Winged helix' DNA-binding domain"/>
    <property type="match status" value="1"/>
</dbReference>
<gene>
    <name evidence="2" type="ORF">BST42_22605</name>
</gene>
<dbReference type="Gene3D" id="1.10.10.10">
    <property type="entry name" value="Winged helix-like DNA-binding domain superfamily/Winged helix DNA-binding domain"/>
    <property type="match status" value="1"/>
</dbReference>
<sequence length="143" mass="16054">MTVSIAPSEAATELREAMMALARQLRRHRPDNGLTLSQLEVLGEVSRAGVTTPAEVAARLQVRVQSLTDSINELESRGLLSRRPDDADRRRQLIELTGDGVELLLRDRAQRDAWLQDMMRSHLSELEFNLLMLTAPVLRKLAS</sequence>
<feature type="domain" description="HTH marR-type" evidence="1">
    <location>
        <begin position="7"/>
        <end position="140"/>
    </location>
</feature>
<protein>
    <submittedName>
        <fullName evidence="2">MarR family transcriptional regulator</fullName>
    </submittedName>
</protein>
<dbReference type="GO" id="GO:0003700">
    <property type="term" value="F:DNA-binding transcription factor activity"/>
    <property type="evidence" value="ECO:0007669"/>
    <property type="project" value="InterPro"/>
</dbReference>
<dbReference type="PANTHER" id="PTHR39515">
    <property type="entry name" value="CONSERVED PROTEIN"/>
    <property type="match status" value="1"/>
</dbReference>
<dbReference type="Pfam" id="PF12802">
    <property type="entry name" value="MarR_2"/>
    <property type="match status" value="1"/>
</dbReference>
<name>A0A1X0IN59_MYCRH</name>
<dbReference type="InterPro" id="IPR036390">
    <property type="entry name" value="WH_DNA-bd_sf"/>
</dbReference>
<reference evidence="2 3" key="1">
    <citation type="submission" date="2016-12" db="EMBL/GenBank/DDBJ databases">
        <title>The new phylogeny of genus Mycobacterium.</title>
        <authorList>
            <person name="Tortoli E."/>
            <person name="Trovato A."/>
            <person name="Cirillo D.M."/>
        </authorList>
    </citation>
    <scope>NUCLEOTIDE SEQUENCE [LARGE SCALE GENOMIC DNA]</scope>
    <source>
        <strain evidence="2 3">DSM 44223</strain>
    </source>
</reference>
<dbReference type="EMBL" id="MVIH01000013">
    <property type="protein sequence ID" value="ORB49722.1"/>
    <property type="molecule type" value="Genomic_DNA"/>
</dbReference>
<evidence type="ECO:0000313" key="3">
    <source>
        <dbReference type="Proteomes" id="UP000192534"/>
    </source>
</evidence>
<dbReference type="InterPro" id="IPR036388">
    <property type="entry name" value="WH-like_DNA-bd_sf"/>
</dbReference>
<dbReference type="OrthoDB" id="5148120at2"/>
<dbReference type="Proteomes" id="UP000192534">
    <property type="component" value="Unassembled WGS sequence"/>
</dbReference>
<keyword evidence="3" id="KW-1185">Reference proteome</keyword>
<comment type="caution">
    <text evidence="2">The sequence shown here is derived from an EMBL/GenBank/DDBJ whole genome shotgun (WGS) entry which is preliminary data.</text>
</comment>
<dbReference type="SMART" id="SM00347">
    <property type="entry name" value="HTH_MARR"/>
    <property type="match status" value="1"/>
</dbReference>
<proteinExistence type="predicted"/>
<dbReference type="PROSITE" id="PS50995">
    <property type="entry name" value="HTH_MARR_2"/>
    <property type="match status" value="1"/>
</dbReference>
<dbReference type="RefSeq" id="WP_083121554.1">
    <property type="nucleotide sequence ID" value="NZ_JACKUO010000033.1"/>
</dbReference>
<evidence type="ECO:0000259" key="1">
    <source>
        <dbReference type="PROSITE" id="PS50995"/>
    </source>
</evidence>
<organism evidence="2 3">
    <name type="scientific">Mycolicibacterium rhodesiae</name>
    <name type="common">Mycobacterium rhodesiae</name>
    <dbReference type="NCBI Taxonomy" id="36814"/>
    <lineage>
        <taxon>Bacteria</taxon>
        <taxon>Bacillati</taxon>
        <taxon>Actinomycetota</taxon>
        <taxon>Actinomycetes</taxon>
        <taxon>Mycobacteriales</taxon>
        <taxon>Mycobacteriaceae</taxon>
        <taxon>Mycolicibacterium</taxon>
    </lineage>
</organism>
<evidence type="ECO:0000313" key="2">
    <source>
        <dbReference type="EMBL" id="ORB49722.1"/>
    </source>
</evidence>
<dbReference type="InterPro" id="IPR052526">
    <property type="entry name" value="HTH-type_Bedaq_tolerance"/>
</dbReference>
<dbReference type="PANTHER" id="PTHR39515:SF2">
    <property type="entry name" value="HTH-TYPE TRANSCRIPTIONAL REGULATOR RV0880"/>
    <property type="match status" value="1"/>
</dbReference>
<dbReference type="InterPro" id="IPR000835">
    <property type="entry name" value="HTH_MarR-typ"/>
</dbReference>
<dbReference type="PRINTS" id="PR00598">
    <property type="entry name" value="HTHMARR"/>
</dbReference>